<evidence type="ECO:0000256" key="11">
    <source>
        <dbReference type="RuleBase" id="RU004494"/>
    </source>
</evidence>
<sequence length="219" mass="23466">MLSRFVSRVTPLARQSLVNGQMNYSSGYMVDNTTSVPNFDKYRKHSSAADPEGRGYTYLVVGAAASGLAAMAKNTVVSALSTMAPGQDILALSSIEIDLSSIPEATAVTLKWRGKPLFIRHRSADEISQSQAVDVSTLVDPQADVKRAKDPEWIVLIGVCTHLGCIPIAGGGDFGGWYCPCHGSHYDNAGRIRKGPAPENLIIPPYKFLSPTSIIVGDE</sequence>
<evidence type="ECO:0000256" key="9">
    <source>
        <dbReference type="ARBA" id="ARBA00023136"/>
    </source>
</evidence>
<keyword evidence="12" id="KW-0496">Mitochondrion</keyword>
<dbReference type="RefSeq" id="XP_004366662.1">
    <property type="nucleotide sequence ID" value="XM_004366605.1"/>
</dbReference>
<evidence type="ECO:0000256" key="6">
    <source>
        <dbReference type="ARBA" id="ARBA00022989"/>
    </source>
</evidence>
<organism evidence="14 15">
    <name type="scientific">Cavenderia fasciculata</name>
    <name type="common">Slime mold</name>
    <name type="synonym">Dictyostelium fasciculatum</name>
    <dbReference type="NCBI Taxonomy" id="261658"/>
    <lineage>
        <taxon>Eukaryota</taxon>
        <taxon>Amoebozoa</taxon>
        <taxon>Evosea</taxon>
        <taxon>Eumycetozoa</taxon>
        <taxon>Dictyostelia</taxon>
        <taxon>Acytosteliales</taxon>
        <taxon>Cavenderiaceae</taxon>
        <taxon>Cavenderia</taxon>
    </lineage>
</organism>
<dbReference type="Gene3D" id="1.20.5.270">
    <property type="entry name" value="Ubiquinol cytochrome reductase, transmembrane domain"/>
    <property type="match status" value="1"/>
</dbReference>
<dbReference type="KEGG" id="dfa:DFA_02272"/>
<evidence type="ECO:0000256" key="1">
    <source>
        <dbReference type="ARBA" id="ARBA00004167"/>
    </source>
</evidence>
<evidence type="ECO:0000259" key="13">
    <source>
        <dbReference type="PROSITE" id="PS51296"/>
    </source>
</evidence>
<evidence type="ECO:0000256" key="8">
    <source>
        <dbReference type="ARBA" id="ARBA00023014"/>
    </source>
</evidence>
<dbReference type="Gene3D" id="2.102.10.10">
    <property type="entry name" value="Rieske [2Fe-2S] iron-sulphur domain"/>
    <property type="match status" value="1"/>
</dbReference>
<dbReference type="Pfam" id="PF02921">
    <property type="entry name" value="UCR_TM"/>
    <property type="match status" value="1"/>
</dbReference>
<evidence type="ECO:0000256" key="10">
    <source>
        <dbReference type="ARBA" id="ARBA00023157"/>
    </source>
</evidence>
<reference evidence="15" key="1">
    <citation type="journal article" date="2011" name="Genome Res.">
        <title>Phylogeny-wide analysis of social amoeba genomes highlights ancient origins for complex intercellular communication.</title>
        <authorList>
            <person name="Heidel A.J."/>
            <person name="Lawal H.M."/>
            <person name="Felder M."/>
            <person name="Schilde C."/>
            <person name="Helps N.R."/>
            <person name="Tunggal B."/>
            <person name="Rivero F."/>
            <person name="John U."/>
            <person name="Schleicher M."/>
            <person name="Eichinger L."/>
            <person name="Platzer M."/>
            <person name="Noegel A.A."/>
            <person name="Schaap P."/>
            <person name="Gloeckner G."/>
        </authorList>
    </citation>
    <scope>NUCLEOTIDE SEQUENCE [LARGE SCALE GENOMIC DNA]</scope>
    <source>
        <strain evidence="15">SH3</strain>
    </source>
</reference>
<evidence type="ECO:0000313" key="14">
    <source>
        <dbReference type="EMBL" id="EGG19029.1"/>
    </source>
</evidence>
<dbReference type="CDD" id="cd03470">
    <property type="entry name" value="Rieske_cytochrome_bc1"/>
    <property type="match status" value="1"/>
</dbReference>
<dbReference type="GeneID" id="14871180"/>
<dbReference type="Pfam" id="PF00355">
    <property type="entry name" value="Rieske"/>
    <property type="match status" value="1"/>
</dbReference>
<keyword evidence="15" id="KW-1185">Reference proteome</keyword>
<dbReference type="Proteomes" id="UP000007797">
    <property type="component" value="Unassembled WGS sequence"/>
</dbReference>
<keyword evidence="7" id="KW-0408">Iron</keyword>
<dbReference type="InterPro" id="IPR036922">
    <property type="entry name" value="Rieske_2Fe-2S_sf"/>
</dbReference>
<comment type="catalytic activity">
    <reaction evidence="11">
        <text>a quinol + 2 Fe(III)-[cytochrome c](out) = a quinone + 2 Fe(II)-[cytochrome c](out) + 2 H(+)(out)</text>
        <dbReference type="Rhea" id="RHEA:11484"/>
        <dbReference type="Rhea" id="RHEA-COMP:10350"/>
        <dbReference type="Rhea" id="RHEA-COMP:14399"/>
        <dbReference type="ChEBI" id="CHEBI:15378"/>
        <dbReference type="ChEBI" id="CHEBI:24646"/>
        <dbReference type="ChEBI" id="CHEBI:29033"/>
        <dbReference type="ChEBI" id="CHEBI:29034"/>
        <dbReference type="ChEBI" id="CHEBI:132124"/>
        <dbReference type="EC" id="7.1.1.8"/>
    </reaction>
</comment>
<keyword evidence="11" id="KW-0249">Electron transport</keyword>
<dbReference type="InterPro" id="IPR017941">
    <property type="entry name" value="Rieske_2Fe-2S"/>
</dbReference>
<evidence type="ECO:0000256" key="7">
    <source>
        <dbReference type="ARBA" id="ARBA00023004"/>
    </source>
</evidence>
<name>F4PZ00_CACFS</name>
<evidence type="ECO:0000256" key="4">
    <source>
        <dbReference type="ARBA" id="ARBA00022714"/>
    </source>
</evidence>
<dbReference type="GO" id="GO:0046872">
    <property type="term" value="F:metal ion binding"/>
    <property type="evidence" value="ECO:0007669"/>
    <property type="project" value="UniProtKB-KW"/>
</dbReference>
<evidence type="ECO:0000256" key="2">
    <source>
        <dbReference type="ARBA" id="ARBA00010651"/>
    </source>
</evidence>
<dbReference type="InterPro" id="IPR005805">
    <property type="entry name" value="Rieske_Fe-S_prot_C"/>
</dbReference>
<dbReference type="SUPFAM" id="SSF81502">
    <property type="entry name" value="ISP transmembrane anchor"/>
    <property type="match status" value="1"/>
</dbReference>
<protein>
    <recommendedName>
        <fullName evidence="11">Cytochrome b-c1 complex subunit Rieske, mitochondrial</fullName>
        <ecNumber evidence="11">7.1.1.8</ecNumber>
    </recommendedName>
</protein>
<proteinExistence type="inferred from homology"/>
<dbReference type="PANTHER" id="PTHR10134">
    <property type="entry name" value="CYTOCHROME B-C1 COMPLEX SUBUNIT RIESKE, MITOCHONDRIAL"/>
    <property type="match status" value="1"/>
</dbReference>
<keyword evidence="5" id="KW-0479">Metal-binding</keyword>
<dbReference type="EC" id="7.1.1.8" evidence="11"/>
<evidence type="ECO:0000256" key="12">
    <source>
        <dbReference type="RuleBase" id="RU004495"/>
    </source>
</evidence>
<dbReference type="PROSITE" id="PS51296">
    <property type="entry name" value="RIESKE"/>
    <property type="match status" value="1"/>
</dbReference>
<dbReference type="AlphaFoldDB" id="F4PZ00"/>
<dbReference type="InterPro" id="IPR037008">
    <property type="entry name" value="bc1_Rieske_TM_sf"/>
</dbReference>
<dbReference type="GO" id="GO:0051537">
    <property type="term" value="F:2 iron, 2 sulfur cluster binding"/>
    <property type="evidence" value="ECO:0007669"/>
    <property type="project" value="UniProtKB-KW"/>
</dbReference>
<feature type="domain" description="Rieske" evidence="13">
    <location>
        <begin position="124"/>
        <end position="215"/>
    </location>
</feature>
<comment type="subcellular location">
    <subcellularLocation>
        <location evidence="1">Membrane</location>
        <topology evidence="1">Single-pass membrane protein</topology>
    </subcellularLocation>
    <subcellularLocation>
        <location evidence="12">Mitochondrion inner membrane</location>
    </subcellularLocation>
</comment>
<comment type="similarity">
    <text evidence="2">Belongs to the Rieske iron-sulfur protein family.</text>
</comment>
<dbReference type="InterPro" id="IPR014349">
    <property type="entry name" value="Rieske_Fe-S_prot"/>
</dbReference>
<keyword evidence="11" id="KW-0813">Transport</keyword>
<dbReference type="SUPFAM" id="SSF50022">
    <property type="entry name" value="ISP domain"/>
    <property type="match status" value="1"/>
</dbReference>
<keyword evidence="12" id="KW-0679">Respiratory chain</keyword>
<keyword evidence="9" id="KW-0472">Membrane</keyword>
<keyword evidence="10" id="KW-1015">Disulfide bond</keyword>
<dbReference type="STRING" id="1054147.F4PZ00"/>
<evidence type="ECO:0000313" key="15">
    <source>
        <dbReference type="Proteomes" id="UP000007797"/>
    </source>
</evidence>
<dbReference type="InterPro" id="IPR004192">
    <property type="entry name" value="Rieske_TM"/>
</dbReference>
<gene>
    <name evidence="14" type="primary">ucr</name>
    <name evidence="14" type="ORF">DFA_02272</name>
</gene>
<comment type="miscellaneous">
    <text evidence="11">The Rieske protein is a high potential 2Fe-2S protein.</text>
</comment>
<dbReference type="NCBIfam" id="TIGR01416">
    <property type="entry name" value="Rieske_proteo"/>
    <property type="match status" value="1"/>
</dbReference>
<keyword evidence="3" id="KW-0812">Transmembrane</keyword>
<keyword evidence="6" id="KW-1133">Transmembrane helix</keyword>
<dbReference type="InterPro" id="IPR006317">
    <property type="entry name" value="Ubiquinol_cyt_c_Rdtase_Fe-S-su"/>
</dbReference>
<accession>F4PZ00</accession>
<dbReference type="GO" id="GO:0008121">
    <property type="term" value="F:quinol-cytochrome-c reductase activity"/>
    <property type="evidence" value="ECO:0007669"/>
    <property type="project" value="UniProtKB-EC"/>
</dbReference>
<dbReference type="FunFam" id="2.102.10.10:FF:000001">
    <property type="entry name" value="Cytochrome b-c1 complex subunit Rieske, mitochondrial"/>
    <property type="match status" value="1"/>
</dbReference>
<comment type="cofactor">
    <cofactor evidence="11">
        <name>[2Fe-2S] cluster</name>
        <dbReference type="ChEBI" id="CHEBI:190135"/>
    </cofactor>
    <text evidence="11">Binds 1 [2Fe-2S] cluster per subunit.</text>
</comment>
<keyword evidence="8" id="KW-0411">Iron-sulfur</keyword>
<dbReference type="GO" id="GO:0005743">
    <property type="term" value="C:mitochondrial inner membrane"/>
    <property type="evidence" value="ECO:0007669"/>
    <property type="project" value="UniProtKB-SubCell"/>
</dbReference>
<dbReference type="PRINTS" id="PR00162">
    <property type="entry name" value="RIESKE"/>
</dbReference>
<dbReference type="OMA" id="KRTWLIA"/>
<keyword evidence="4" id="KW-0001">2Fe-2S</keyword>
<dbReference type="OrthoDB" id="1637982at2759"/>
<dbReference type="EMBL" id="GL883016">
    <property type="protein sequence ID" value="EGG19029.1"/>
    <property type="molecule type" value="Genomic_DNA"/>
</dbReference>
<evidence type="ECO:0000256" key="3">
    <source>
        <dbReference type="ARBA" id="ARBA00022692"/>
    </source>
</evidence>
<evidence type="ECO:0000256" key="5">
    <source>
        <dbReference type="ARBA" id="ARBA00022723"/>
    </source>
</evidence>